<evidence type="ECO:0000256" key="4">
    <source>
        <dbReference type="PROSITE-ProRule" id="PRU00335"/>
    </source>
</evidence>
<reference evidence="6 7" key="1">
    <citation type="submission" date="2018-08" db="EMBL/GenBank/DDBJ databases">
        <title>Flavobacterium tibetense sp. nov., isolated from a wetland YonghuCo on Tibetan Plateau.</title>
        <authorList>
            <person name="Phurbu D."/>
            <person name="Lu H."/>
            <person name="Xing P."/>
        </authorList>
    </citation>
    <scope>NUCLEOTIDE SEQUENCE [LARGE SCALE GENOMIC DNA]</scope>
    <source>
        <strain evidence="6 7">DJC</strain>
    </source>
</reference>
<evidence type="ECO:0000313" key="7">
    <source>
        <dbReference type="Proteomes" id="UP000284547"/>
    </source>
</evidence>
<dbReference type="PROSITE" id="PS50977">
    <property type="entry name" value="HTH_TETR_2"/>
    <property type="match status" value="1"/>
</dbReference>
<dbReference type="InterPro" id="IPR001647">
    <property type="entry name" value="HTH_TetR"/>
</dbReference>
<protein>
    <submittedName>
        <fullName evidence="6">TetR/AcrR family transcriptional regulator</fullName>
    </submittedName>
</protein>
<dbReference type="PRINTS" id="PR00455">
    <property type="entry name" value="HTHTETR"/>
</dbReference>
<dbReference type="InterPro" id="IPR009057">
    <property type="entry name" value="Homeodomain-like_sf"/>
</dbReference>
<feature type="domain" description="HTH tetR-type" evidence="5">
    <location>
        <begin position="12"/>
        <end position="72"/>
    </location>
</feature>
<dbReference type="RefSeq" id="WP_118150168.1">
    <property type="nucleotide sequence ID" value="NZ_QWEY01000002.1"/>
</dbReference>
<dbReference type="Pfam" id="PF00440">
    <property type="entry name" value="TetR_N"/>
    <property type="match status" value="1"/>
</dbReference>
<dbReference type="Proteomes" id="UP000284547">
    <property type="component" value="Unassembled WGS sequence"/>
</dbReference>
<accession>A0A411Z4X5</accession>
<dbReference type="PROSITE" id="PS01081">
    <property type="entry name" value="HTH_TETR_1"/>
    <property type="match status" value="1"/>
</dbReference>
<dbReference type="GO" id="GO:0000976">
    <property type="term" value="F:transcription cis-regulatory region binding"/>
    <property type="evidence" value="ECO:0007669"/>
    <property type="project" value="TreeGrafter"/>
</dbReference>
<dbReference type="FunFam" id="1.10.10.60:FF:000141">
    <property type="entry name" value="TetR family transcriptional regulator"/>
    <property type="match status" value="1"/>
</dbReference>
<evidence type="ECO:0000256" key="2">
    <source>
        <dbReference type="ARBA" id="ARBA00023125"/>
    </source>
</evidence>
<keyword evidence="2 4" id="KW-0238">DNA-binding</keyword>
<dbReference type="PANTHER" id="PTHR30055">
    <property type="entry name" value="HTH-TYPE TRANSCRIPTIONAL REGULATOR RUTR"/>
    <property type="match status" value="1"/>
</dbReference>
<evidence type="ECO:0000256" key="3">
    <source>
        <dbReference type="ARBA" id="ARBA00023163"/>
    </source>
</evidence>
<dbReference type="InterPro" id="IPR036271">
    <property type="entry name" value="Tet_transcr_reg_TetR-rel_C_sf"/>
</dbReference>
<dbReference type="InterPro" id="IPR023772">
    <property type="entry name" value="DNA-bd_HTH_TetR-type_CS"/>
</dbReference>
<dbReference type="AlphaFoldDB" id="A0A411Z4X5"/>
<name>A0A411Z4X5_9RHOB</name>
<dbReference type="Gene3D" id="1.10.357.10">
    <property type="entry name" value="Tetracycline Repressor, domain 2"/>
    <property type="match status" value="1"/>
</dbReference>
<dbReference type="PANTHER" id="PTHR30055:SF146">
    <property type="entry name" value="HTH-TYPE TRANSCRIPTIONAL DUAL REGULATOR CECR"/>
    <property type="match status" value="1"/>
</dbReference>
<dbReference type="SUPFAM" id="SSF48498">
    <property type="entry name" value="Tetracyclin repressor-like, C-terminal domain"/>
    <property type="match status" value="1"/>
</dbReference>
<dbReference type="SUPFAM" id="SSF46689">
    <property type="entry name" value="Homeodomain-like"/>
    <property type="match status" value="1"/>
</dbReference>
<dbReference type="InterPro" id="IPR039536">
    <property type="entry name" value="TetR_C_Proteobacteria"/>
</dbReference>
<proteinExistence type="predicted"/>
<comment type="caution">
    <text evidence="6">The sequence shown here is derived from an EMBL/GenBank/DDBJ whole genome shotgun (WGS) entry which is preliminary data.</text>
</comment>
<dbReference type="OrthoDB" id="9816431at2"/>
<gene>
    <name evidence="6" type="ORF">D1012_04545</name>
</gene>
<evidence type="ECO:0000259" key="5">
    <source>
        <dbReference type="PROSITE" id="PS50977"/>
    </source>
</evidence>
<evidence type="ECO:0000313" key="6">
    <source>
        <dbReference type="EMBL" id="RGP38113.1"/>
    </source>
</evidence>
<evidence type="ECO:0000256" key="1">
    <source>
        <dbReference type="ARBA" id="ARBA00023015"/>
    </source>
</evidence>
<keyword evidence="1" id="KW-0805">Transcription regulation</keyword>
<keyword evidence="7" id="KW-1185">Reference proteome</keyword>
<keyword evidence="3" id="KW-0804">Transcription</keyword>
<sequence>MAEAAEQGVRRGRKFDQVLEGARTIFLRDGFDGASVDDIAREAGVSKATLYAYFPDKQVLFREICAQECLLQVDDVEAKIDPSMTVEAMLTLAGERIAGFMMSDFGQNAFRLISGEGARFPELARDFYRNGPGLIHDRLVHHLHHLVQNGALQVDDLDLAAEQFIQLCKASLWEKLLFRMDHQVTEDRVRRSVRGAVEMFMARYAVPPKA</sequence>
<organism evidence="6 7">
    <name type="scientific">Pseudotabrizicola alkalilacus</name>
    <dbReference type="NCBI Taxonomy" id="2305252"/>
    <lineage>
        <taxon>Bacteria</taxon>
        <taxon>Pseudomonadati</taxon>
        <taxon>Pseudomonadota</taxon>
        <taxon>Alphaproteobacteria</taxon>
        <taxon>Rhodobacterales</taxon>
        <taxon>Paracoccaceae</taxon>
        <taxon>Pseudotabrizicola</taxon>
    </lineage>
</organism>
<dbReference type="GO" id="GO:0003700">
    <property type="term" value="F:DNA-binding transcription factor activity"/>
    <property type="evidence" value="ECO:0007669"/>
    <property type="project" value="TreeGrafter"/>
</dbReference>
<feature type="DNA-binding region" description="H-T-H motif" evidence="4">
    <location>
        <begin position="35"/>
        <end position="54"/>
    </location>
</feature>
<dbReference type="Pfam" id="PF14246">
    <property type="entry name" value="TetR_C_7"/>
    <property type="match status" value="1"/>
</dbReference>
<dbReference type="InterPro" id="IPR050109">
    <property type="entry name" value="HTH-type_TetR-like_transc_reg"/>
</dbReference>
<dbReference type="EMBL" id="QWEY01000002">
    <property type="protein sequence ID" value="RGP38113.1"/>
    <property type="molecule type" value="Genomic_DNA"/>
</dbReference>
<dbReference type="Gene3D" id="1.10.10.60">
    <property type="entry name" value="Homeodomain-like"/>
    <property type="match status" value="1"/>
</dbReference>